<evidence type="ECO:0000259" key="1">
    <source>
        <dbReference type="Pfam" id="PF01738"/>
    </source>
</evidence>
<dbReference type="InterPro" id="IPR002925">
    <property type="entry name" value="Dienelactn_hydro"/>
</dbReference>
<dbReference type="OrthoDB" id="9771666at2"/>
<evidence type="ECO:0000313" key="3">
    <source>
        <dbReference type="Proteomes" id="UP000001868"/>
    </source>
</evidence>
<feature type="domain" description="Dienelactone hydrolase" evidence="1">
    <location>
        <begin position="18"/>
        <end position="222"/>
    </location>
</feature>
<protein>
    <submittedName>
        <fullName evidence="2">Dienelactone hydrolase family protein</fullName>
    </submittedName>
</protein>
<dbReference type="Proteomes" id="UP000001868">
    <property type="component" value="Chromosome"/>
</dbReference>
<proteinExistence type="predicted"/>
<dbReference type="eggNOG" id="COG0412">
    <property type="taxonomic scope" value="Bacteria"/>
</dbReference>
<gene>
    <name evidence="2" type="ordered locus">PHZ_c2866</name>
</gene>
<dbReference type="STRING" id="450851.PHZ_c2866"/>
<dbReference type="KEGG" id="pzu:PHZ_c2866"/>
<dbReference type="Gene3D" id="3.40.50.1820">
    <property type="entry name" value="alpha/beta hydrolase"/>
    <property type="match status" value="1"/>
</dbReference>
<keyword evidence="2" id="KW-0378">Hydrolase</keyword>
<keyword evidence="3" id="KW-1185">Reference proteome</keyword>
<dbReference type="EMBL" id="CP000747">
    <property type="protein sequence ID" value="ACG79275.1"/>
    <property type="molecule type" value="Genomic_DNA"/>
</dbReference>
<evidence type="ECO:0000313" key="2">
    <source>
        <dbReference type="EMBL" id="ACG79275.1"/>
    </source>
</evidence>
<dbReference type="Pfam" id="PF01738">
    <property type="entry name" value="DLH"/>
    <property type="match status" value="1"/>
</dbReference>
<dbReference type="HOGENOM" id="CLU_054590_7_3_5"/>
<sequence>MAETITIAGADGFEFSAYHEPAFTPRKGGVIVLQEIFGIDRHVRADVGRWAKMGYEAIAPALFDRRQRDFHAEHDDAGIQAGLAHARATPLDQALSDIAACRDFLAQHGGKVCVVGYCYGGSLAWLAAARVEGIAAASSYYGSLVKQFAAEPLKCPVVVHLGRTDPGIDADEVEAAVRAHHPKTPVHIYEAAGHGFNNQSPERYNAEAADLARHRTLELFDRACRGA</sequence>
<organism evidence="2 3">
    <name type="scientific">Phenylobacterium zucineum (strain HLK1)</name>
    <dbReference type="NCBI Taxonomy" id="450851"/>
    <lineage>
        <taxon>Bacteria</taxon>
        <taxon>Pseudomonadati</taxon>
        <taxon>Pseudomonadota</taxon>
        <taxon>Alphaproteobacteria</taxon>
        <taxon>Caulobacterales</taxon>
        <taxon>Caulobacteraceae</taxon>
        <taxon>Phenylobacterium</taxon>
    </lineage>
</organism>
<dbReference type="InterPro" id="IPR029058">
    <property type="entry name" value="AB_hydrolase_fold"/>
</dbReference>
<dbReference type="RefSeq" id="WP_012523413.1">
    <property type="nucleotide sequence ID" value="NC_011144.1"/>
</dbReference>
<dbReference type="SUPFAM" id="SSF53474">
    <property type="entry name" value="alpha/beta-Hydrolases"/>
    <property type="match status" value="1"/>
</dbReference>
<dbReference type="PANTHER" id="PTHR46623">
    <property type="entry name" value="CARBOXYMETHYLENEBUTENOLIDASE-RELATED"/>
    <property type="match status" value="1"/>
</dbReference>
<dbReference type="PANTHER" id="PTHR46623:SF6">
    <property type="entry name" value="ALPHA_BETA-HYDROLASES SUPERFAMILY PROTEIN"/>
    <property type="match status" value="1"/>
</dbReference>
<name>B4R8R0_PHEZH</name>
<dbReference type="GO" id="GO:0016787">
    <property type="term" value="F:hydrolase activity"/>
    <property type="evidence" value="ECO:0007669"/>
    <property type="project" value="UniProtKB-KW"/>
</dbReference>
<accession>B4R8R0</accession>
<dbReference type="AlphaFoldDB" id="B4R8R0"/>
<dbReference type="InterPro" id="IPR051049">
    <property type="entry name" value="Dienelactone_hydrolase-like"/>
</dbReference>
<reference evidence="2 3" key="1">
    <citation type="journal article" date="2008" name="BMC Genomics">
        <title>Complete genome of Phenylobacterium zucineum - a novel facultative intracellular bacterium isolated from human erythroleukemia cell line K562.</title>
        <authorList>
            <person name="Luo Y."/>
            <person name="Xu X."/>
            <person name="Ding Z."/>
            <person name="Liu Z."/>
            <person name="Zhang B."/>
            <person name="Yan Z."/>
            <person name="Sun J."/>
            <person name="Hu S."/>
            <person name="Hu X."/>
        </authorList>
    </citation>
    <scope>NUCLEOTIDE SEQUENCE [LARGE SCALE GENOMIC DNA]</scope>
    <source>
        <strain evidence="2 3">HLK1</strain>
    </source>
</reference>